<name>M3EZR9_9ACTN</name>
<accession>M3EZR9</accession>
<dbReference type="AlphaFoldDB" id="M3EZR9"/>
<dbReference type="Proteomes" id="UP000030760">
    <property type="component" value="Unassembled WGS sequence"/>
</dbReference>
<evidence type="ECO:0000313" key="1">
    <source>
        <dbReference type="EMBL" id="EMF54693.1"/>
    </source>
</evidence>
<reference evidence="2" key="1">
    <citation type="journal article" date="2013" name="Genome Announc.">
        <title>Draft Genome Sequence of Streptomyces bottropensis ATCC 25435, a Bottromycin-Producing Actinomycete.</title>
        <authorList>
            <person name="Zhang H."/>
            <person name="Zhou W."/>
            <person name="Zhuang Y."/>
            <person name="Liang X."/>
            <person name="Liu T."/>
        </authorList>
    </citation>
    <scope>NUCLEOTIDE SEQUENCE [LARGE SCALE GENOMIC DNA]</scope>
    <source>
        <strain evidence="2">ATCC 25435</strain>
    </source>
</reference>
<gene>
    <name evidence="1" type="ORF">SBD_4361</name>
</gene>
<protein>
    <submittedName>
        <fullName evidence="1">Uncharacterized protein</fullName>
    </submittedName>
</protein>
<organism evidence="1 2">
    <name type="scientific">Streptomyces bottropensis ATCC 25435</name>
    <dbReference type="NCBI Taxonomy" id="1054862"/>
    <lineage>
        <taxon>Bacteria</taxon>
        <taxon>Bacillati</taxon>
        <taxon>Actinomycetota</taxon>
        <taxon>Actinomycetes</taxon>
        <taxon>Kitasatosporales</taxon>
        <taxon>Streptomycetaceae</taxon>
        <taxon>Streptomyces</taxon>
    </lineage>
</organism>
<proteinExistence type="predicted"/>
<sequence length="149" mass="14577">MEKTAQEKVAPPMARLSLPASQNPSARRALLAVTTAGLALGAGAGTAAAADGAVPVVDVLRTRPTSLGQVDPQAGLQALTGTLGYVTGPVAGLKPNPLAGTGVDPLDNGVGTQLADFRPLTSTALTGPVAQAPSIGSIPVLGQVVGGLR</sequence>
<evidence type="ECO:0000313" key="2">
    <source>
        <dbReference type="Proteomes" id="UP000030760"/>
    </source>
</evidence>
<dbReference type="EMBL" id="KB405078">
    <property type="protein sequence ID" value="EMF54693.1"/>
    <property type="molecule type" value="Genomic_DNA"/>
</dbReference>